<dbReference type="GO" id="GO:0052906">
    <property type="term" value="F:tRNA (guanine(37)-N1)-methyltransferase activity"/>
    <property type="evidence" value="ECO:0007669"/>
    <property type="project" value="UniProtKB-UniRule"/>
</dbReference>
<gene>
    <name evidence="15 19" type="primary">trmD</name>
    <name evidence="19" type="ORF">CAV_0527</name>
</gene>
<dbReference type="PIRSF" id="PIRSF000386">
    <property type="entry name" value="tRNA_mtase"/>
    <property type="match status" value="1"/>
</dbReference>
<dbReference type="HAMAP" id="MF_00605">
    <property type="entry name" value="TrmD"/>
    <property type="match status" value="1"/>
</dbReference>
<dbReference type="RefSeq" id="WP_094324967.1">
    <property type="nucleotide sequence ID" value="NZ_CP022347.1"/>
</dbReference>
<dbReference type="InterPro" id="IPR029026">
    <property type="entry name" value="tRNA_m1G_MTases_N"/>
</dbReference>
<protein>
    <recommendedName>
        <fullName evidence="6 15">tRNA (guanine-N(1)-)-methyltransferase</fullName>
        <ecNumber evidence="5 15">2.1.1.228</ecNumber>
    </recommendedName>
    <alternativeName>
        <fullName evidence="12 15">M1G-methyltransferase</fullName>
    </alternativeName>
    <alternativeName>
        <fullName evidence="13 15">tRNA [GM37] methyltransferase</fullName>
    </alternativeName>
</protein>
<evidence type="ECO:0000256" key="11">
    <source>
        <dbReference type="ARBA" id="ARBA00022694"/>
    </source>
</evidence>
<evidence type="ECO:0000256" key="8">
    <source>
        <dbReference type="ARBA" id="ARBA00022603"/>
    </source>
</evidence>
<comment type="subunit">
    <text evidence="4 15 17">Homodimer.</text>
</comment>
<dbReference type="InterPro" id="IPR002649">
    <property type="entry name" value="tRNA_m1G_MeTrfase_TrmD"/>
</dbReference>
<dbReference type="NCBIfam" id="NF000648">
    <property type="entry name" value="PRK00026.1"/>
    <property type="match status" value="1"/>
</dbReference>
<dbReference type="AlphaFoldDB" id="A0A222MVZ6"/>
<evidence type="ECO:0000256" key="15">
    <source>
        <dbReference type="HAMAP-Rule" id="MF_00605"/>
    </source>
</evidence>
<organism evidence="19 20">
    <name type="scientific">Campylobacter avium LMG 24591</name>
    <dbReference type="NCBI Taxonomy" id="522484"/>
    <lineage>
        <taxon>Bacteria</taxon>
        <taxon>Pseudomonadati</taxon>
        <taxon>Campylobacterota</taxon>
        <taxon>Epsilonproteobacteria</taxon>
        <taxon>Campylobacterales</taxon>
        <taxon>Campylobacteraceae</taxon>
        <taxon>Campylobacter</taxon>
    </lineage>
</organism>
<evidence type="ECO:0000259" key="18">
    <source>
        <dbReference type="Pfam" id="PF01746"/>
    </source>
</evidence>
<dbReference type="EMBL" id="CP022347">
    <property type="protein sequence ID" value="ASQ30194.1"/>
    <property type="molecule type" value="Genomic_DNA"/>
</dbReference>
<dbReference type="InterPro" id="IPR016009">
    <property type="entry name" value="tRNA_MeTrfase_TRMD/TRM10"/>
</dbReference>
<comment type="caution">
    <text evidence="15">Lacks conserved residue(s) required for the propagation of feature annotation.</text>
</comment>
<evidence type="ECO:0000256" key="10">
    <source>
        <dbReference type="ARBA" id="ARBA00022691"/>
    </source>
</evidence>
<keyword evidence="8 15" id="KW-0489">Methyltransferase</keyword>
<keyword evidence="10 15" id="KW-0949">S-adenosyl-L-methionine</keyword>
<feature type="domain" description="tRNA methyltransferase TRMD/TRM10-type" evidence="18">
    <location>
        <begin position="1"/>
        <end position="229"/>
    </location>
</feature>
<dbReference type="EC" id="2.1.1.228" evidence="5 15"/>
<comment type="subcellular location">
    <subcellularLocation>
        <location evidence="2 15 17">Cytoplasm</location>
    </subcellularLocation>
</comment>
<evidence type="ECO:0000256" key="13">
    <source>
        <dbReference type="ARBA" id="ARBA00033392"/>
    </source>
</evidence>
<evidence type="ECO:0000256" key="3">
    <source>
        <dbReference type="ARBA" id="ARBA00007630"/>
    </source>
</evidence>
<keyword evidence="11 15" id="KW-0819">tRNA processing</keyword>
<evidence type="ECO:0000313" key="19">
    <source>
        <dbReference type="EMBL" id="ASQ30194.1"/>
    </source>
</evidence>
<evidence type="ECO:0000256" key="4">
    <source>
        <dbReference type="ARBA" id="ARBA00011738"/>
    </source>
</evidence>
<evidence type="ECO:0000313" key="20">
    <source>
        <dbReference type="Proteomes" id="UP000201169"/>
    </source>
</evidence>
<dbReference type="PANTHER" id="PTHR46417">
    <property type="entry name" value="TRNA (GUANINE-N(1)-)-METHYLTRANSFERASE"/>
    <property type="match status" value="1"/>
</dbReference>
<sequence length="239" mass="27134">MKFSFVSLFCEFFYPYFEHSILARAKEKKLIETDFLNPRAFSKDIRKKVDDYKIGGGAGLLMQAQPLVDTLSYLKNKDENIHFVFLNPCAKIFTQKDAKRLAKKEHICFVCGRYEGIDERVIELFANELFSLGSFVLTGGEIAALALCDAISRNVSGVLGNSQSLDEESFEDDLLEAPAFTKPFSFSYKSTNLNATSAFLKGNHVKIHALKKELSIARTKFFNPSLYQKHLLTRKDDEK</sequence>
<dbReference type="SUPFAM" id="SSF75217">
    <property type="entry name" value="alpha/beta knot"/>
    <property type="match status" value="1"/>
</dbReference>
<reference evidence="19 20" key="1">
    <citation type="submission" date="2017-07" db="EMBL/GenBank/DDBJ databases">
        <title>Analysis of two Campylobacter avium genomes and identification of a novel hippuricase gene.</title>
        <authorList>
            <person name="Miller W.G."/>
            <person name="Chapman M.H."/>
            <person name="Yee E."/>
            <person name="Revez J."/>
            <person name="Bono J.L."/>
            <person name="Rossi M."/>
        </authorList>
    </citation>
    <scope>NUCLEOTIDE SEQUENCE [LARGE SCALE GENOMIC DNA]</scope>
    <source>
        <strain evidence="19 20">LMG 24591</strain>
    </source>
</reference>
<evidence type="ECO:0000256" key="9">
    <source>
        <dbReference type="ARBA" id="ARBA00022679"/>
    </source>
</evidence>
<dbReference type="OrthoDB" id="9807416at2"/>
<dbReference type="InterPro" id="IPR023148">
    <property type="entry name" value="tRNA_m1G_MeTrfase_C_sf"/>
</dbReference>
<evidence type="ECO:0000256" key="2">
    <source>
        <dbReference type="ARBA" id="ARBA00004496"/>
    </source>
</evidence>
<dbReference type="GO" id="GO:0002939">
    <property type="term" value="P:tRNA N1-guanine methylation"/>
    <property type="evidence" value="ECO:0007669"/>
    <property type="project" value="TreeGrafter"/>
</dbReference>
<evidence type="ECO:0000256" key="6">
    <source>
        <dbReference type="ARBA" id="ARBA00014679"/>
    </source>
</evidence>
<name>A0A222MVZ6_9BACT</name>
<evidence type="ECO:0000256" key="16">
    <source>
        <dbReference type="PIRSR" id="PIRSR000386-1"/>
    </source>
</evidence>
<comment type="similarity">
    <text evidence="3 15 17">Belongs to the RNA methyltransferase TrmD family.</text>
</comment>
<feature type="binding site" evidence="15 16">
    <location>
        <position position="112"/>
    </location>
    <ligand>
        <name>S-adenosyl-L-methionine</name>
        <dbReference type="ChEBI" id="CHEBI:59789"/>
    </ligand>
</feature>
<dbReference type="Pfam" id="PF01746">
    <property type="entry name" value="tRNA_m1G_MT"/>
    <property type="match status" value="1"/>
</dbReference>
<evidence type="ECO:0000256" key="12">
    <source>
        <dbReference type="ARBA" id="ARBA00029736"/>
    </source>
</evidence>
<comment type="function">
    <text evidence="1 15 17">Specifically methylates guanosine-37 in various tRNAs.</text>
</comment>
<evidence type="ECO:0000256" key="7">
    <source>
        <dbReference type="ARBA" id="ARBA00022490"/>
    </source>
</evidence>
<dbReference type="Gene3D" id="3.40.1280.10">
    <property type="match status" value="1"/>
</dbReference>
<dbReference type="InterPro" id="IPR029028">
    <property type="entry name" value="Alpha/beta_knot_MTases"/>
</dbReference>
<accession>A0A222MVZ6</accession>
<evidence type="ECO:0000256" key="5">
    <source>
        <dbReference type="ARBA" id="ARBA00012807"/>
    </source>
</evidence>
<dbReference type="CDD" id="cd18080">
    <property type="entry name" value="TrmD-like"/>
    <property type="match status" value="1"/>
</dbReference>
<keyword evidence="9 15" id="KW-0808">Transferase</keyword>
<keyword evidence="20" id="KW-1185">Reference proteome</keyword>
<evidence type="ECO:0000256" key="1">
    <source>
        <dbReference type="ARBA" id="ARBA00002634"/>
    </source>
</evidence>
<dbReference type="PANTHER" id="PTHR46417:SF1">
    <property type="entry name" value="TRNA (GUANINE-N(1)-)-METHYLTRANSFERASE"/>
    <property type="match status" value="1"/>
</dbReference>
<proteinExistence type="inferred from homology"/>
<dbReference type="GO" id="GO:0005829">
    <property type="term" value="C:cytosol"/>
    <property type="evidence" value="ECO:0007669"/>
    <property type="project" value="TreeGrafter"/>
</dbReference>
<keyword evidence="7 15" id="KW-0963">Cytoplasm</keyword>
<comment type="catalytic activity">
    <reaction evidence="14 15 17">
        <text>guanosine(37) in tRNA + S-adenosyl-L-methionine = N(1)-methylguanosine(37) in tRNA + S-adenosyl-L-homocysteine + H(+)</text>
        <dbReference type="Rhea" id="RHEA:36899"/>
        <dbReference type="Rhea" id="RHEA-COMP:10145"/>
        <dbReference type="Rhea" id="RHEA-COMP:10147"/>
        <dbReference type="ChEBI" id="CHEBI:15378"/>
        <dbReference type="ChEBI" id="CHEBI:57856"/>
        <dbReference type="ChEBI" id="CHEBI:59789"/>
        <dbReference type="ChEBI" id="CHEBI:73542"/>
        <dbReference type="ChEBI" id="CHEBI:74269"/>
        <dbReference type="EC" id="2.1.1.228"/>
    </reaction>
</comment>
<dbReference type="NCBIfam" id="TIGR00088">
    <property type="entry name" value="trmD"/>
    <property type="match status" value="1"/>
</dbReference>
<dbReference type="Gene3D" id="1.10.1270.20">
    <property type="entry name" value="tRNA(m1g37)methyltransferase, domain 2"/>
    <property type="match status" value="1"/>
</dbReference>
<evidence type="ECO:0000256" key="17">
    <source>
        <dbReference type="RuleBase" id="RU003464"/>
    </source>
</evidence>
<dbReference type="KEGG" id="cavi:CAV_0527"/>
<evidence type="ECO:0000256" key="14">
    <source>
        <dbReference type="ARBA" id="ARBA00047783"/>
    </source>
</evidence>
<dbReference type="Proteomes" id="UP000201169">
    <property type="component" value="Chromosome"/>
</dbReference>